<sequence length="136" mass="14957">MTCLLRVSSQNVDVDTLLVDAHAQPLSVWRKGDRRFPRSTPSSTNGVSFLMSNAEFCQFMAQREDVLTFLHENAAWLRRLGSLHGVEIVADFGVETHPPHWDSFVFEPVLLAALSEAGASLELSVYPAPPGPADHA</sequence>
<evidence type="ECO:0000313" key="1">
    <source>
        <dbReference type="EMBL" id="WOB10116.1"/>
    </source>
</evidence>
<gene>
    <name evidence="1" type="ORF">RXV79_08625</name>
</gene>
<evidence type="ECO:0000313" key="2">
    <source>
        <dbReference type="Proteomes" id="UP001303946"/>
    </source>
</evidence>
<accession>A0ABZ0D060</accession>
<protein>
    <recommendedName>
        <fullName evidence="3">DUF4279 domain-containing protein</fullName>
    </recommendedName>
</protein>
<reference evidence="1 2" key="1">
    <citation type="submission" date="2023-10" db="EMBL/GenBank/DDBJ databases">
        <title>Bacteria for the degradation of biodegradable plastic PBAT(Polybutylene adipate terephthalate).</title>
        <authorList>
            <person name="Weon H.-Y."/>
            <person name="Yeon J."/>
        </authorList>
    </citation>
    <scope>NUCLEOTIDE SEQUENCE [LARGE SCALE GENOMIC DNA]</scope>
    <source>
        <strain evidence="1 2">SBD 7-3</strain>
    </source>
</reference>
<dbReference type="EMBL" id="CP136336">
    <property type="protein sequence ID" value="WOB10116.1"/>
    <property type="molecule type" value="Genomic_DNA"/>
</dbReference>
<dbReference type="RefSeq" id="WP_316703016.1">
    <property type="nucleotide sequence ID" value="NZ_CP136336.1"/>
</dbReference>
<dbReference type="Proteomes" id="UP001303946">
    <property type="component" value="Chromosome"/>
</dbReference>
<name>A0ABZ0D060_9BURK</name>
<evidence type="ECO:0008006" key="3">
    <source>
        <dbReference type="Google" id="ProtNLM"/>
    </source>
</evidence>
<proteinExistence type="predicted"/>
<organism evidence="1 2">
    <name type="scientific">Piscinibacter gummiphilus</name>
    <dbReference type="NCBI Taxonomy" id="946333"/>
    <lineage>
        <taxon>Bacteria</taxon>
        <taxon>Pseudomonadati</taxon>
        <taxon>Pseudomonadota</taxon>
        <taxon>Betaproteobacteria</taxon>
        <taxon>Burkholderiales</taxon>
        <taxon>Sphaerotilaceae</taxon>
        <taxon>Piscinibacter</taxon>
    </lineage>
</organism>
<keyword evidence="2" id="KW-1185">Reference proteome</keyword>